<feature type="transmembrane region" description="Helical" evidence="2">
    <location>
        <begin position="34"/>
        <end position="52"/>
    </location>
</feature>
<feature type="transmembrane region" description="Helical" evidence="2">
    <location>
        <begin position="152"/>
        <end position="169"/>
    </location>
</feature>
<feature type="transmembrane region" description="Helical" evidence="2">
    <location>
        <begin position="520"/>
        <end position="543"/>
    </location>
</feature>
<feature type="transmembrane region" description="Helical" evidence="2">
    <location>
        <begin position="198"/>
        <end position="220"/>
    </location>
</feature>
<feature type="transmembrane region" description="Helical" evidence="2">
    <location>
        <begin position="392"/>
        <end position="415"/>
    </location>
</feature>
<organism evidence="4 5">
    <name type="scientific">Mesorhizobium robiniae</name>
    <dbReference type="NCBI Taxonomy" id="559315"/>
    <lineage>
        <taxon>Bacteria</taxon>
        <taxon>Pseudomonadati</taxon>
        <taxon>Pseudomonadota</taxon>
        <taxon>Alphaproteobacteria</taxon>
        <taxon>Hyphomicrobiales</taxon>
        <taxon>Phyllobacteriaceae</taxon>
        <taxon>Mesorhizobium</taxon>
    </lineage>
</organism>
<feature type="transmembrane region" description="Helical" evidence="2">
    <location>
        <begin position="645"/>
        <end position="670"/>
    </location>
</feature>
<comment type="function">
    <text evidence="1">Part of the tripartite ATP-independent periplasmic (TRAP) transport system.</text>
</comment>
<feature type="transmembrane region" description="Helical" evidence="2">
    <location>
        <begin position="72"/>
        <end position="89"/>
    </location>
</feature>
<feature type="transmembrane region" description="Helical" evidence="2">
    <location>
        <begin position="368"/>
        <end position="386"/>
    </location>
</feature>
<sequence length="865" mass="91995">MSEVKEQPAGVDLGELEQLVAEADTGGRHPSGTVARILLWVAVAWSLFQLWYASPLPFVFGFGILNDTEARAIHLGFALFLTFLAYPALRSSPRDRVPLLDWVLAVVGGFAGAYLFLFYVQLSGRPGQPTTLDLITGTVGILLLLEATRRALGLPMVVVACVFIFYTFAGQYMPDVIQHRGASLTKFLNHQWLTTEGVFGIALGVSTSFVFLFVLFGTLLEKAGAGNWMMQISIALLGHLRGGPAKVAVVSSALNGVVSGSSVSNVVSGGIFTIPLMKRTGLSGVKAGAIEAAASINGQIMPPVMGAAAFLMVEYVGIPYSEIVKHALLPAVFSYIALLYMVHLEAIKMDLKTIPQRPTPARERMLRMGLGLSGSILAVCIVYYGILAIQAVFGGAAPPVLAIGGVALYVASVWYSSRYPDLALDDPNAPILELPRAWDVTRTGLDFLIPIAVLLWCLMVEQMSPGLSAFWATVSILGIVATRKPLMAVFRNENLAASARAAWDDVIDGLALGARNMIGIGIATATAGIVVGTITLTGLGLMMTELVELISGGNVILMLILIAAISLVLGMGIPTTANYILVATLMAPVVVDLGAQAGLPIPLIAVHLFVFYFGIMADITPPVGLAAFAAAAISKEDPIATGFQGALYSLRTAILPFVFIFNPAILLIGVDTWPQTIWVATVSLIAILLFSAATMNWFVTRSRLWESAALLLICFTLFRPDWWLNQVSPPYEELPASEFLSAVGQTPADGRINFVVEGVDIMGEDVRKTVNVPLGEPGEPLKRLRDIGLTITQAGDALMISNVDFGSYAKRIGLDVGYDVVAVLKKADQPSSLIPIGLALAAAAGVAGLQFARVRKQAEEGGSVR</sequence>
<dbReference type="EMBL" id="JBEPMC010000006">
    <property type="protein sequence ID" value="MET3580527.1"/>
    <property type="molecule type" value="Genomic_DNA"/>
</dbReference>
<keyword evidence="2" id="KW-0472">Membrane</keyword>
<feature type="transmembrane region" description="Helical" evidence="2">
    <location>
        <begin position="126"/>
        <end position="145"/>
    </location>
</feature>
<dbReference type="PANTHER" id="PTHR43849">
    <property type="entry name" value="BLL3936 PROTEIN"/>
    <property type="match status" value="1"/>
</dbReference>
<feature type="transmembrane region" description="Helical" evidence="2">
    <location>
        <begin position="549"/>
        <end position="570"/>
    </location>
</feature>
<feature type="transmembrane region" description="Helical" evidence="2">
    <location>
        <begin position="577"/>
        <end position="597"/>
    </location>
</feature>
<keyword evidence="1" id="KW-0997">Cell inner membrane</keyword>
<evidence type="ECO:0000256" key="1">
    <source>
        <dbReference type="RuleBase" id="RU369079"/>
    </source>
</evidence>
<dbReference type="InterPro" id="IPR021814">
    <property type="entry name" value="DUF3394"/>
</dbReference>
<dbReference type="RefSeq" id="WP_354492259.1">
    <property type="nucleotide sequence ID" value="NZ_JBEPMC010000006.1"/>
</dbReference>
<accession>A0ABV2GQG2</accession>
<comment type="caution">
    <text evidence="4">The sequence shown here is derived from an EMBL/GenBank/DDBJ whole genome shotgun (WGS) entry which is preliminary data.</text>
</comment>
<gene>
    <name evidence="4" type="ORF">ABID19_003566</name>
</gene>
<feature type="domain" description="TRAP C4-dicarboxylate transport system permease DctM subunit" evidence="3">
    <location>
        <begin position="139"/>
        <end position="386"/>
    </location>
</feature>
<dbReference type="PANTHER" id="PTHR43849:SF2">
    <property type="entry name" value="BLL3936 PROTEIN"/>
    <property type="match status" value="1"/>
</dbReference>
<protein>
    <submittedName>
        <fullName evidence="4">TRAP transporter 4TM/12TM fusion protein</fullName>
    </submittedName>
</protein>
<dbReference type="Pfam" id="PF11874">
    <property type="entry name" value="DUF3394"/>
    <property type="match status" value="1"/>
</dbReference>
<keyword evidence="1" id="KW-0813">Transport</keyword>
<keyword evidence="2" id="KW-0812">Transmembrane</keyword>
<comment type="subcellular location">
    <subcellularLocation>
        <location evidence="1">Cell inner membrane</location>
        <topology evidence="1">Multi-pass membrane protein</topology>
    </subcellularLocation>
</comment>
<dbReference type="Pfam" id="PF06808">
    <property type="entry name" value="DctM"/>
    <property type="match status" value="1"/>
</dbReference>
<evidence type="ECO:0000259" key="3">
    <source>
        <dbReference type="Pfam" id="PF06808"/>
    </source>
</evidence>
<feature type="transmembrane region" description="Helical" evidence="2">
    <location>
        <begin position="833"/>
        <end position="852"/>
    </location>
</feature>
<keyword evidence="1" id="KW-1003">Cell membrane</keyword>
<evidence type="ECO:0000313" key="5">
    <source>
        <dbReference type="Proteomes" id="UP001549204"/>
    </source>
</evidence>
<evidence type="ECO:0000256" key="2">
    <source>
        <dbReference type="SAM" id="Phobius"/>
    </source>
</evidence>
<dbReference type="Proteomes" id="UP001549204">
    <property type="component" value="Unassembled WGS sequence"/>
</dbReference>
<dbReference type="InterPro" id="IPR011853">
    <property type="entry name" value="TRAP_DctM-Dct_fused"/>
</dbReference>
<dbReference type="NCBIfam" id="TIGR02123">
    <property type="entry name" value="TRAP_fused"/>
    <property type="match status" value="1"/>
</dbReference>
<keyword evidence="2" id="KW-1133">Transmembrane helix</keyword>
<feature type="transmembrane region" description="Helical" evidence="2">
    <location>
        <begin position="327"/>
        <end position="347"/>
    </location>
</feature>
<feature type="transmembrane region" description="Helical" evidence="2">
    <location>
        <begin position="676"/>
        <end position="697"/>
    </location>
</feature>
<proteinExistence type="predicted"/>
<feature type="transmembrane region" description="Helical" evidence="2">
    <location>
        <begin position="101"/>
        <end position="120"/>
    </location>
</feature>
<evidence type="ECO:0000313" key="4">
    <source>
        <dbReference type="EMBL" id="MET3580527.1"/>
    </source>
</evidence>
<keyword evidence="5" id="KW-1185">Reference proteome</keyword>
<name>A0ABV2GQG2_9HYPH</name>
<dbReference type="InterPro" id="IPR010656">
    <property type="entry name" value="DctM"/>
</dbReference>
<feature type="transmembrane region" description="Helical" evidence="2">
    <location>
        <begin position="609"/>
        <end position="633"/>
    </location>
</feature>
<feature type="transmembrane region" description="Helical" evidence="2">
    <location>
        <begin position="304"/>
        <end position="321"/>
    </location>
</feature>
<reference evidence="4 5" key="1">
    <citation type="submission" date="2024-06" db="EMBL/GenBank/DDBJ databases">
        <title>Genomic Encyclopedia of Type Strains, Phase IV (KMG-IV): sequencing the most valuable type-strain genomes for metagenomic binning, comparative biology and taxonomic classification.</title>
        <authorList>
            <person name="Goeker M."/>
        </authorList>
    </citation>
    <scope>NUCLEOTIDE SEQUENCE [LARGE SCALE GENOMIC DNA]</scope>
    <source>
        <strain evidence="4 5">DSM 100022</strain>
    </source>
</reference>